<reference evidence="3 4" key="1">
    <citation type="submission" date="2022-03" db="EMBL/GenBank/DDBJ databases">
        <title>Genomic Encyclopedia of Type Strains, Phase III (KMG-III): the genomes of soil and plant-associated and newly described type strains.</title>
        <authorList>
            <person name="Whitman W."/>
        </authorList>
    </citation>
    <scope>NUCLEOTIDE SEQUENCE [LARGE SCALE GENOMIC DNA]</scope>
    <source>
        <strain evidence="3 4">BSker1</strain>
    </source>
</reference>
<gene>
    <name evidence="3" type="ORF">J2T60_002582</name>
</gene>
<organism evidence="3 4">
    <name type="scientific">Natronospira proteinivora</name>
    <dbReference type="NCBI Taxonomy" id="1807133"/>
    <lineage>
        <taxon>Bacteria</taxon>
        <taxon>Pseudomonadati</taxon>
        <taxon>Pseudomonadota</taxon>
        <taxon>Gammaproteobacteria</taxon>
        <taxon>Natronospirales</taxon>
        <taxon>Natronospiraceae</taxon>
        <taxon>Natronospira</taxon>
    </lineage>
</organism>
<sequence length="207" mass="22919">MVYVLDGDSLFPILAANQLFLEYDEDLPEVIVLGIAYGSFDPSVNKRGYDFSAPAGDAEEGQGGAPAFHEFLESELMPEVEGRYRDDSSRSILFGQSRGGYMVLYSAFTALDLFWGRIASNPSFDPGRERFFSEPAAAARDDLGLVVTSGSRDFPRLREAALDWFKAWEGAEKAPWDIHPVTIDGGTHAADSPNSYREGMLWLFGRE</sequence>
<dbReference type="PANTHER" id="PTHR40841">
    <property type="entry name" value="SIDEROPHORE TRIACETYLFUSARININE C ESTERASE"/>
    <property type="match status" value="1"/>
</dbReference>
<evidence type="ECO:0000313" key="3">
    <source>
        <dbReference type="EMBL" id="MCP1728568.1"/>
    </source>
</evidence>
<proteinExistence type="inferred from homology"/>
<accession>A0ABT1GDY6</accession>
<keyword evidence="4" id="KW-1185">Reference proteome</keyword>
<dbReference type="GO" id="GO:0016787">
    <property type="term" value="F:hydrolase activity"/>
    <property type="evidence" value="ECO:0007669"/>
    <property type="project" value="UniProtKB-KW"/>
</dbReference>
<dbReference type="EMBL" id="JALJYF010000003">
    <property type="protein sequence ID" value="MCP1728568.1"/>
    <property type="molecule type" value="Genomic_DNA"/>
</dbReference>
<dbReference type="InterPro" id="IPR052558">
    <property type="entry name" value="Siderophore_Hydrolase_D"/>
</dbReference>
<dbReference type="SUPFAM" id="SSF53474">
    <property type="entry name" value="alpha/beta-Hydrolases"/>
    <property type="match status" value="1"/>
</dbReference>
<dbReference type="Pfam" id="PF00756">
    <property type="entry name" value="Esterase"/>
    <property type="match status" value="1"/>
</dbReference>
<protein>
    <submittedName>
        <fullName evidence="3">Alpha/beta superfamily hydrolase</fullName>
    </submittedName>
</protein>
<evidence type="ECO:0000256" key="2">
    <source>
        <dbReference type="ARBA" id="ARBA00022801"/>
    </source>
</evidence>
<dbReference type="InterPro" id="IPR000801">
    <property type="entry name" value="Esterase-like"/>
</dbReference>
<comment type="similarity">
    <text evidence="1">Belongs to the esterase D family.</text>
</comment>
<keyword evidence="2 3" id="KW-0378">Hydrolase</keyword>
<evidence type="ECO:0000313" key="4">
    <source>
        <dbReference type="Proteomes" id="UP001523550"/>
    </source>
</evidence>
<dbReference type="InterPro" id="IPR029058">
    <property type="entry name" value="AB_hydrolase_fold"/>
</dbReference>
<dbReference type="Gene3D" id="3.40.50.1820">
    <property type="entry name" value="alpha/beta hydrolase"/>
    <property type="match status" value="1"/>
</dbReference>
<dbReference type="PANTHER" id="PTHR40841:SF2">
    <property type="entry name" value="SIDEROPHORE-DEGRADING ESTERASE (EUROFUNG)"/>
    <property type="match status" value="1"/>
</dbReference>
<evidence type="ECO:0000256" key="1">
    <source>
        <dbReference type="ARBA" id="ARBA00005622"/>
    </source>
</evidence>
<name>A0ABT1GDY6_9GAMM</name>
<dbReference type="Proteomes" id="UP001523550">
    <property type="component" value="Unassembled WGS sequence"/>
</dbReference>
<comment type="caution">
    <text evidence="3">The sequence shown here is derived from an EMBL/GenBank/DDBJ whole genome shotgun (WGS) entry which is preliminary data.</text>
</comment>